<dbReference type="Proteomes" id="UP000789405">
    <property type="component" value="Unassembled WGS sequence"/>
</dbReference>
<protein>
    <submittedName>
        <fullName evidence="2">3751_t:CDS:1</fullName>
    </submittedName>
</protein>
<keyword evidence="3" id="KW-1185">Reference proteome</keyword>
<reference evidence="2" key="1">
    <citation type="submission" date="2021-06" db="EMBL/GenBank/DDBJ databases">
        <authorList>
            <person name="Kallberg Y."/>
            <person name="Tangrot J."/>
            <person name="Rosling A."/>
        </authorList>
    </citation>
    <scope>NUCLEOTIDE SEQUENCE</scope>
    <source>
        <strain evidence="2">MA453B</strain>
    </source>
</reference>
<comment type="caution">
    <text evidence="2">The sequence shown here is derived from an EMBL/GenBank/DDBJ whole genome shotgun (WGS) entry which is preliminary data.</text>
</comment>
<accession>A0A9N9CHN3</accession>
<gene>
    <name evidence="2" type="ORF">DERYTH_LOCUS7695</name>
</gene>
<proteinExistence type="predicted"/>
<name>A0A9N9CHN3_9GLOM</name>
<dbReference type="EMBL" id="CAJVPY010003793">
    <property type="protein sequence ID" value="CAG8602064.1"/>
    <property type="molecule type" value="Genomic_DNA"/>
</dbReference>
<organism evidence="2 3">
    <name type="scientific">Dentiscutata erythropus</name>
    <dbReference type="NCBI Taxonomy" id="1348616"/>
    <lineage>
        <taxon>Eukaryota</taxon>
        <taxon>Fungi</taxon>
        <taxon>Fungi incertae sedis</taxon>
        <taxon>Mucoromycota</taxon>
        <taxon>Glomeromycotina</taxon>
        <taxon>Glomeromycetes</taxon>
        <taxon>Diversisporales</taxon>
        <taxon>Gigasporaceae</taxon>
        <taxon>Dentiscutata</taxon>
    </lineage>
</organism>
<evidence type="ECO:0000256" key="1">
    <source>
        <dbReference type="SAM" id="MobiDB-lite"/>
    </source>
</evidence>
<sequence length="53" mass="5980">MQGSKNIKNKDPIIILKRHKGIQSISNRTLIKSSKQRTTTSVEKRYSSSCCEG</sequence>
<dbReference type="AlphaFoldDB" id="A0A9N9CHN3"/>
<evidence type="ECO:0000313" key="2">
    <source>
        <dbReference type="EMBL" id="CAG8602064.1"/>
    </source>
</evidence>
<feature type="region of interest" description="Disordered" evidence="1">
    <location>
        <begin position="27"/>
        <end position="53"/>
    </location>
</feature>
<evidence type="ECO:0000313" key="3">
    <source>
        <dbReference type="Proteomes" id="UP000789405"/>
    </source>
</evidence>